<keyword evidence="1" id="KW-0472">Membrane</keyword>
<evidence type="ECO:0000313" key="4">
    <source>
        <dbReference type="Proteomes" id="UP000193648"/>
    </source>
</evidence>
<feature type="chain" id="PRO_5012734174" description="Secreted protein" evidence="2">
    <location>
        <begin position="21"/>
        <end position="82"/>
    </location>
</feature>
<sequence>MSFFCFVLFCLSICLSETEPSREDQPGAARSWPHLGLVIVVVVGFTEATTARSIFLSLHRKKNNERNDIQHPANKSPSLKEP</sequence>
<evidence type="ECO:0008006" key="5">
    <source>
        <dbReference type="Google" id="ProtNLM"/>
    </source>
</evidence>
<comment type="caution">
    <text evidence="3">The sequence shown here is derived from an EMBL/GenBank/DDBJ whole genome shotgun (WGS) entry which is preliminary data.</text>
</comment>
<evidence type="ECO:0000313" key="3">
    <source>
        <dbReference type="EMBL" id="ORZ16059.1"/>
    </source>
</evidence>
<gene>
    <name evidence="3" type="ORF">BCR41DRAFT_353456</name>
</gene>
<feature type="transmembrane region" description="Helical" evidence="1">
    <location>
        <begin position="32"/>
        <end position="55"/>
    </location>
</feature>
<evidence type="ECO:0000256" key="2">
    <source>
        <dbReference type="SAM" id="SignalP"/>
    </source>
</evidence>
<keyword evidence="2" id="KW-0732">Signal</keyword>
<dbReference type="RefSeq" id="XP_021881406.1">
    <property type="nucleotide sequence ID" value="XM_022024151.1"/>
</dbReference>
<keyword evidence="4" id="KW-1185">Reference proteome</keyword>
<accession>A0A1Y2GMS0</accession>
<evidence type="ECO:0000256" key="1">
    <source>
        <dbReference type="SAM" id="Phobius"/>
    </source>
</evidence>
<keyword evidence="1" id="KW-0812">Transmembrane</keyword>
<organism evidence="3 4">
    <name type="scientific">Lobosporangium transversale</name>
    <dbReference type="NCBI Taxonomy" id="64571"/>
    <lineage>
        <taxon>Eukaryota</taxon>
        <taxon>Fungi</taxon>
        <taxon>Fungi incertae sedis</taxon>
        <taxon>Mucoromycota</taxon>
        <taxon>Mortierellomycotina</taxon>
        <taxon>Mortierellomycetes</taxon>
        <taxon>Mortierellales</taxon>
        <taxon>Mortierellaceae</taxon>
        <taxon>Lobosporangium</taxon>
    </lineage>
</organism>
<proteinExistence type="predicted"/>
<reference evidence="3 4" key="1">
    <citation type="submission" date="2016-07" db="EMBL/GenBank/DDBJ databases">
        <title>Pervasive Adenine N6-methylation of Active Genes in Fungi.</title>
        <authorList>
            <consortium name="DOE Joint Genome Institute"/>
            <person name="Mondo S.J."/>
            <person name="Dannebaum R.O."/>
            <person name="Kuo R.C."/>
            <person name="Labutti K."/>
            <person name="Haridas S."/>
            <person name="Kuo A."/>
            <person name="Salamov A."/>
            <person name="Ahrendt S.R."/>
            <person name="Lipzen A."/>
            <person name="Sullivan W."/>
            <person name="Andreopoulos W.B."/>
            <person name="Clum A."/>
            <person name="Lindquist E."/>
            <person name="Daum C."/>
            <person name="Ramamoorthy G.K."/>
            <person name="Gryganskyi A."/>
            <person name="Culley D."/>
            <person name="Magnuson J.K."/>
            <person name="James T.Y."/>
            <person name="O'Malley M.A."/>
            <person name="Stajich J.E."/>
            <person name="Spatafora J.W."/>
            <person name="Visel A."/>
            <person name="Grigoriev I.V."/>
        </authorList>
    </citation>
    <scope>NUCLEOTIDE SEQUENCE [LARGE SCALE GENOMIC DNA]</scope>
    <source>
        <strain evidence="3 4">NRRL 3116</strain>
    </source>
</reference>
<dbReference type="GeneID" id="33565995"/>
<feature type="signal peptide" evidence="2">
    <location>
        <begin position="1"/>
        <end position="20"/>
    </location>
</feature>
<dbReference type="EMBL" id="MCFF01000018">
    <property type="protein sequence ID" value="ORZ16059.1"/>
    <property type="molecule type" value="Genomic_DNA"/>
</dbReference>
<dbReference type="AlphaFoldDB" id="A0A1Y2GMS0"/>
<name>A0A1Y2GMS0_9FUNG</name>
<protein>
    <recommendedName>
        <fullName evidence="5">Secreted protein</fullName>
    </recommendedName>
</protein>
<dbReference type="Proteomes" id="UP000193648">
    <property type="component" value="Unassembled WGS sequence"/>
</dbReference>
<keyword evidence="1" id="KW-1133">Transmembrane helix</keyword>
<dbReference type="InParanoid" id="A0A1Y2GMS0"/>